<evidence type="ECO:0000259" key="1">
    <source>
        <dbReference type="Pfam" id="PF13456"/>
    </source>
</evidence>
<evidence type="ECO:0000313" key="3">
    <source>
        <dbReference type="Proteomes" id="UP000266723"/>
    </source>
</evidence>
<dbReference type="InterPro" id="IPR036397">
    <property type="entry name" value="RNaseH_sf"/>
</dbReference>
<gene>
    <name evidence="2" type="ORF">DY000_02061123</name>
</gene>
<name>A0ABQ7B281_BRACR</name>
<dbReference type="Pfam" id="PF13456">
    <property type="entry name" value="RVT_3"/>
    <property type="match status" value="1"/>
</dbReference>
<dbReference type="EMBL" id="QGKV02001556">
    <property type="protein sequence ID" value="KAF3520565.1"/>
    <property type="molecule type" value="Genomic_DNA"/>
</dbReference>
<dbReference type="InterPro" id="IPR052929">
    <property type="entry name" value="RNase_H-like_EbsB-rel"/>
</dbReference>
<proteinExistence type="predicted"/>
<sequence>MFEEVEQWFELNKVQPPRAHTNTRLESEDKWNPPENGVIKCNIHVNWRNAHLLSGVAWIARDQIGNVSYHARDAITHAPNRFVAELRSVIWDLSSLRDLGISRVTVAVDYHEVVEALKKPQQWPRYRTLLEKIRNLKEEFESLDFDEEKISTNGIGRDIAKSVLRDGHFQSYLALGGPSWLHDRIARETIRSDV</sequence>
<dbReference type="Gene3D" id="3.30.420.10">
    <property type="entry name" value="Ribonuclease H-like superfamily/Ribonuclease H"/>
    <property type="match status" value="1"/>
</dbReference>
<protein>
    <recommendedName>
        <fullName evidence="1">RNase H type-1 domain-containing protein</fullName>
    </recommendedName>
</protein>
<feature type="domain" description="RNase H type-1" evidence="1">
    <location>
        <begin position="44"/>
        <end position="146"/>
    </location>
</feature>
<evidence type="ECO:0000313" key="2">
    <source>
        <dbReference type="EMBL" id="KAF3520565.1"/>
    </source>
</evidence>
<accession>A0ABQ7B281</accession>
<dbReference type="InterPro" id="IPR002156">
    <property type="entry name" value="RNaseH_domain"/>
</dbReference>
<dbReference type="Proteomes" id="UP000266723">
    <property type="component" value="Unassembled WGS sequence"/>
</dbReference>
<comment type="caution">
    <text evidence="2">The sequence shown here is derived from an EMBL/GenBank/DDBJ whole genome shotgun (WGS) entry which is preliminary data.</text>
</comment>
<dbReference type="PANTHER" id="PTHR47074">
    <property type="entry name" value="BNAC02G40300D PROTEIN"/>
    <property type="match status" value="1"/>
</dbReference>
<reference evidence="2 3" key="1">
    <citation type="journal article" date="2020" name="BMC Genomics">
        <title>Intraspecific diversification of the crop wild relative Brassica cretica Lam. using demographic model selection.</title>
        <authorList>
            <person name="Kioukis A."/>
            <person name="Michalopoulou V.A."/>
            <person name="Briers L."/>
            <person name="Pirintsos S."/>
            <person name="Studholme D.J."/>
            <person name="Pavlidis P."/>
            <person name="Sarris P.F."/>
        </authorList>
    </citation>
    <scope>NUCLEOTIDE SEQUENCE [LARGE SCALE GENOMIC DNA]</scope>
    <source>
        <strain evidence="3">cv. PFS-1207/04</strain>
    </source>
</reference>
<keyword evidence="3" id="KW-1185">Reference proteome</keyword>
<organism evidence="2 3">
    <name type="scientific">Brassica cretica</name>
    <name type="common">Mustard</name>
    <dbReference type="NCBI Taxonomy" id="69181"/>
    <lineage>
        <taxon>Eukaryota</taxon>
        <taxon>Viridiplantae</taxon>
        <taxon>Streptophyta</taxon>
        <taxon>Embryophyta</taxon>
        <taxon>Tracheophyta</taxon>
        <taxon>Spermatophyta</taxon>
        <taxon>Magnoliopsida</taxon>
        <taxon>eudicotyledons</taxon>
        <taxon>Gunneridae</taxon>
        <taxon>Pentapetalae</taxon>
        <taxon>rosids</taxon>
        <taxon>malvids</taxon>
        <taxon>Brassicales</taxon>
        <taxon>Brassicaceae</taxon>
        <taxon>Brassiceae</taxon>
        <taxon>Brassica</taxon>
    </lineage>
</organism>
<dbReference type="PANTHER" id="PTHR47074:SF53">
    <property type="entry name" value="REVERSE TRANSCRIPTASE-LIKE PROTEIN"/>
    <property type="match status" value="1"/>
</dbReference>